<dbReference type="HAMAP" id="MF_00485">
    <property type="entry name" value="Ribosomal_eS4"/>
    <property type="match status" value="1"/>
</dbReference>
<dbReference type="PROSITE" id="PS50889">
    <property type="entry name" value="S4"/>
    <property type="match status" value="1"/>
</dbReference>
<dbReference type="SUPFAM" id="SSF55174">
    <property type="entry name" value="Alpha-L RNA-binding motif"/>
    <property type="match status" value="1"/>
</dbReference>
<accession>A0A832ZHH8</accession>
<dbReference type="PANTHER" id="PTHR11581:SF0">
    <property type="entry name" value="SMALL RIBOSOMAL SUBUNIT PROTEIN ES4"/>
    <property type="match status" value="1"/>
</dbReference>
<evidence type="ECO:0000313" key="11">
    <source>
        <dbReference type="Proteomes" id="UP000618343"/>
    </source>
</evidence>
<dbReference type="GO" id="GO:0019843">
    <property type="term" value="F:rRNA binding"/>
    <property type="evidence" value="ECO:0007669"/>
    <property type="project" value="UniProtKB-KW"/>
</dbReference>
<dbReference type="InterPro" id="IPR013843">
    <property type="entry name" value="Ribosomal_eS4_N"/>
</dbReference>
<dbReference type="GO" id="GO:0006412">
    <property type="term" value="P:translation"/>
    <property type="evidence" value="ECO:0007669"/>
    <property type="project" value="UniProtKB-UniRule"/>
</dbReference>
<comment type="similarity">
    <text evidence="1 7">Belongs to the eukaryotic ribosomal protein eS4 family.</text>
</comment>
<dbReference type="SMART" id="SM00363">
    <property type="entry name" value="S4"/>
    <property type="match status" value="1"/>
</dbReference>
<protein>
    <recommendedName>
        <fullName evidence="6 7">Small ribosomal subunit protein eS4</fullName>
    </recommendedName>
</protein>
<proteinExistence type="inferred from homology"/>
<feature type="domain" description="RNA-binding S4" evidence="8">
    <location>
        <begin position="45"/>
        <end position="108"/>
    </location>
</feature>
<comment type="caution">
    <text evidence="10">The sequence shown here is derived from an EMBL/GenBank/DDBJ whole genome shotgun (WGS) entry which is preliminary data.</text>
</comment>
<dbReference type="InterPro" id="IPR000876">
    <property type="entry name" value="Ribosomal_eS4"/>
</dbReference>
<keyword evidence="4 7" id="KW-0689">Ribosomal protein</keyword>
<organism evidence="10 11">
    <name type="scientific">Methanothermococcus okinawensis</name>
    <dbReference type="NCBI Taxonomy" id="155863"/>
    <lineage>
        <taxon>Archaea</taxon>
        <taxon>Methanobacteriati</taxon>
        <taxon>Methanobacteriota</taxon>
        <taxon>Methanomada group</taxon>
        <taxon>Methanococci</taxon>
        <taxon>Methanococcales</taxon>
        <taxon>Methanococcaceae</taxon>
        <taxon>Methanothermococcus</taxon>
    </lineage>
</organism>
<evidence type="ECO:0000313" key="9">
    <source>
        <dbReference type="EMBL" id="HIP84948.1"/>
    </source>
</evidence>
<dbReference type="InterPro" id="IPR014722">
    <property type="entry name" value="Rib_uL2_dom2"/>
</dbReference>
<name>A0A832ZHH8_9EURY</name>
<evidence type="ECO:0000259" key="8">
    <source>
        <dbReference type="SMART" id="SM00363"/>
    </source>
</evidence>
<dbReference type="Proteomes" id="UP000643554">
    <property type="component" value="Unassembled WGS sequence"/>
</dbReference>
<dbReference type="Pfam" id="PF00900">
    <property type="entry name" value="Ribosomal_S4e"/>
    <property type="match status" value="1"/>
</dbReference>
<evidence type="ECO:0000256" key="1">
    <source>
        <dbReference type="ARBA" id="ARBA00007500"/>
    </source>
</evidence>
<dbReference type="InterPro" id="IPR041982">
    <property type="entry name" value="Ribosomal_eS4_KOW"/>
</dbReference>
<dbReference type="FunFam" id="3.10.290.10:FF:000002">
    <property type="entry name" value="40S ribosomal protein S4"/>
    <property type="match status" value="1"/>
</dbReference>
<dbReference type="Pfam" id="PF01479">
    <property type="entry name" value="S4"/>
    <property type="match status" value="1"/>
</dbReference>
<dbReference type="EMBL" id="DQUO01000033">
    <property type="protein sequence ID" value="HIP91290.1"/>
    <property type="molecule type" value="Genomic_DNA"/>
</dbReference>
<dbReference type="Gene3D" id="2.30.30.30">
    <property type="match status" value="1"/>
</dbReference>
<reference evidence="10" key="1">
    <citation type="journal article" date="2020" name="ISME J.">
        <title>Gammaproteobacteria mediating utilization of methyl-, sulfur- and petroleum organic compounds in deep ocean hydrothermal plumes.</title>
        <authorList>
            <person name="Zhou Z."/>
            <person name="Liu Y."/>
            <person name="Pan J."/>
            <person name="Cron B.R."/>
            <person name="Toner B.M."/>
            <person name="Anantharaman K."/>
            <person name="Breier J.A."/>
            <person name="Dick G.J."/>
            <person name="Li M."/>
        </authorList>
    </citation>
    <scope>NUCLEOTIDE SEQUENCE</scope>
    <source>
        <strain evidence="9">SZUA-1453</strain>
        <strain evidence="10">SZUA-1471</strain>
    </source>
</reference>
<evidence type="ECO:0000256" key="7">
    <source>
        <dbReference type="HAMAP-Rule" id="MF_00485"/>
    </source>
</evidence>
<dbReference type="PIRSF" id="PIRSF002116">
    <property type="entry name" value="Ribosomal_S4"/>
    <property type="match status" value="1"/>
</dbReference>
<dbReference type="CDD" id="cd06087">
    <property type="entry name" value="KOW_RPS4"/>
    <property type="match status" value="1"/>
</dbReference>
<dbReference type="EMBL" id="DQUI01000088">
    <property type="protein sequence ID" value="HIP84948.1"/>
    <property type="molecule type" value="Genomic_DNA"/>
</dbReference>
<dbReference type="Gene3D" id="3.10.290.10">
    <property type="entry name" value="RNA-binding S4 domain"/>
    <property type="match status" value="1"/>
</dbReference>
<dbReference type="Gene3D" id="2.40.50.740">
    <property type="match status" value="1"/>
</dbReference>
<dbReference type="Proteomes" id="UP000618343">
    <property type="component" value="Unassembled WGS sequence"/>
</dbReference>
<dbReference type="InterPro" id="IPR013845">
    <property type="entry name" value="Ribosomal_eS4_central_region"/>
</dbReference>
<dbReference type="Pfam" id="PF08071">
    <property type="entry name" value="RS4NT"/>
    <property type="match status" value="1"/>
</dbReference>
<sequence>MVSKKGPKRHLKRYAAPAKWKLPRKTKKFVTKPAPGPHSIESSLPLLLVVRDLLGYADNGREAKKIIKMGKILVDGVVRKDPKFPVGLMDVLSIPDTGENFLVLFDRRGRITLKETDRSDIKLCKIKNKTVIKGGHIQLNLHDGRNQIIQVSDPTKAEEDVYKTGDTVVLSIPDQKLLDHIPLEEGKLAYITGGMHIGDTARIVNIEKRKLHPDVITLETKDGEEFKTIKDYVFVVGDKEPVLSALKNL</sequence>
<gene>
    <name evidence="7" type="primary">rps4e</name>
    <name evidence="9" type="ORF">EYH15_05610</name>
    <name evidence="10" type="ORF">EYH21_03200</name>
</gene>
<dbReference type="GO" id="GO:0022627">
    <property type="term" value="C:cytosolic small ribosomal subunit"/>
    <property type="evidence" value="ECO:0007669"/>
    <property type="project" value="TreeGrafter"/>
</dbReference>
<dbReference type="CDD" id="cd00165">
    <property type="entry name" value="S4"/>
    <property type="match status" value="1"/>
</dbReference>
<keyword evidence="3 7" id="KW-0694">RNA-binding</keyword>
<dbReference type="AlphaFoldDB" id="A0A832ZHH8"/>
<dbReference type="NCBIfam" id="NF003312">
    <property type="entry name" value="PRK04313.1"/>
    <property type="match status" value="1"/>
</dbReference>
<keyword evidence="2" id="KW-0699">rRNA-binding</keyword>
<keyword evidence="5 7" id="KW-0687">Ribonucleoprotein</keyword>
<evidence type="ECO:0000256" key="2">
    <source>
        <dbReference type="ARBA" id="ARBA00022730"/>
    </source>
</evidence>
<evidence type="ECO:0000256" key="3">
    <source>
        <dbReference type="ARBA" id="ARBA00022884"/>
    </source>
</evidence>
<dbReference type="InterPro" id="IPR036986">
    <property type="entry name" value="S4_RNA-bd_sf"/>
</dbReference>
<evidence type="ECO:0000256" key="4">
    <source>
        <dbReference type="ARBA" id="ARBA00022980"/>
    </source>
</evidence>
<dbReference type="PANTHER" id="PTHR11581">
    <property type="entry name" value="30S/40S RIBOSOMAL PROTEIN S4"/>
    <property type="match status" value="1"/>
</dbReference>
<dbReference type="GO" id="GO:0003735">
    <property type="term" value="F:structural constituent of ribosome"/>
    <property type="evidence" value="ECO:0007669"/>
    <property type="project" value="InterPro"/>
</dbReference>
<evidence type="ECO:0000313" key="10">
    <source>
        <dbReference type="EMBL" id="HIP91290.1"/>
    </source>
</evidence>
<evidence type="ECO:0000256" key="5">
    <source>
        <dbReference type="ARBA" id="ARBA00023274"/>
    </source>
</evidence>
<evidence type="ECO:0000256" key="6">
    <source>
        <dbReference type="ARBA" id="ARBA00035272"/>
    </source>
</evidence>
<dbReference type="InterPro" id="IPR038237">
    <property type="entry name" value="Ribosomal_eS4_central_sf"/>
</dbReference>
<dbReference type="InterPro" id="IPR002942">
    <property type="entry name" value="S4_RNA-bd"/>
</dbReference>